<dbReference type="EMBL" id="AZIL01001060">
    <property type="protein sequence ID" value="EWM25075.1"/>
    <property type="molecule type" value="Genomic_DNA"/>
</dbReference>
<feature type="region of interest" description="Disordered" evidence="1">
    <location>
        <begin position="165"/>
        <end position="198"/>
    </location>
</feature>
<dbReference type="InterPro" id="IPR027417">
    <property type="entry name" value="P-loop_NTPase"/>
</dbReference>
<dbReference type="InterPro" id="IPR003959">
    <property type="entry name" value="ATPase_AAA_core"/>
</dbReference>
<dbReference type="GO" id="GO:0008233">
    <property type="term" value="F:peptidase activity"/>
    <property type="evidence" value="ECO:0007669"/>
    <property type="project" value="UniProtKB-KW"/>
</dbReference>
<dbReference type="GO" id="GO:0051603">
    <property type="term" value="P:proteolysis involved in protein catabolic process"/>
    <property type="evidence" value="ECO:0007669"/>
    <property type="project" value="TreeGrafter"/>
</dbReference>
<dbReference type="PANTHER" id="PTHR48102:SF7">
    <property type="entry name" value="ATP-DEPENDENT CLP PROTEASE ATP-BINDING SUBUNIT CLPX-LIKE, MITOCHONDRIAL"/>
    <property type="match status" value="1"/>
</dbReference>
<feature type="region of interest" description="Disordered" evidence="1">
    <location>
        <begin position="102"/>
        <end position="128"/>
    </location>
</feature>
<keyword evidence="4" id="KW-1185">Reference proteome</keyword>
<dbReference type="PANTHER" id="PTHR48102">
    <property type="entry name" value="ATP-DEPENDENT CLP PROTEASE ATP-BINDING SUBUNIT CLPX-LIKE, MITOCHONDRIAL-RELATED"/>
    <property type="match status" value="1"/>
</dbReference>
<dbReference type="Gene3D" id="3.40.50.300">
    <property type="entry name" value="P-loop containing nucleotide triphosphate hydrolases"/>
    <property type="match status" value="1"/>
</dbReference>
<keyword evidence="3" id="KW-0645">Protease</keyword>
<protein>
    <submittedName>
        <fullName evidence="3">Atp-dependent clp protease atp-binding subunit</fullName>
    </submittedName>
</protein>
<dbReference type="SMART" id="SM00382">
    <property type="entry name" value="AAA"/>
    <property type="match status" value="1"/>
</dbReference>
<dbReference type="InterPro" id="IPR003593">
    <property type="entry name" value="AAA+_ATPase"/>
</dbReference>
<feature type="compositionally biased region" description="Low complexity" evidence="1">
    <location>
        <begin position="165"/>
        <end position="192"/>
    </location>
</feature>
<name>W7TDM8_9STRA</name>
<dbReference type="GO" id="GO:0016887">
    <property type="term" value="F:ATP hydrolysis activity"/>
    <property type="evidence" value="ECO:0007669"/>
    <property type="project" value="InterPro"/>
</dbReference>
<keyword evidence="3" id="KW-0547">Nucleotide-binding</keyword>
<dbReference type="AlphaFoldDB" id="W7TDM8"/>
<evidence type="ECO:0000259" key="2">
    <source>
        <dbReference type="SMART" id="SM00382"/>
    </source>
</evidence>
<dbReference type="GO" id="GO:0005524">
    <property type="term" value="F:ATP binding"/>
    <property type="evidence" value="ECO:0007669"/>
    <property type="project" value="UniProtKB-KW"/>
</dbReference>
<reference evidence="3 4" key="1">
    <citation type="journal article" date="2014" name="Mol. Plant">
        <title>Chromosome Scale Genome Assembly and Transcriptome Profiling of Nannochloropsis gaditana in Nitrogen Depletion.</title>
        <authorList>
            <person name="Corteggiani Carpinelli E."/>
            <person name="Telatin A."/>
            <person name="Vitulo N."/>
            <person name="Forcato C."/>
            <person name="D'Angelo M."/>
            <person name="Schiavon R."/>
            <person name="Vezzi A."/>
            <person name="Giacometti G.M."/>
            <person name="Morosinotto T."/>
            <person name="Valle G."/>
        </authorList>
    </citation>
    <scope>NUCLEOTIDE SEQUENCE [LARGE SCALE GENOMIC DNA]</scope>
    <source>
        <strain evidence="3 4">B-31</strain>
    </source>
</reference>
<evidence type="ECO:0000313" key="3">
    <source>
        <dbReference type="EMBL" id="EWM25075.1"/>
    </source>
</evidence>
<keyword evidence="3" id="KW-0378">Hydrolase</keyword>
<proteinExistence type="predicted"/>
<gene>
    <name evidence="3" type="ORF">Naga_100098g23</name>
</gene>
<organism evidence="3 4">
    <name type="scientific">Nannochloropsis gaditana</name>
    <dbReference type="NCBI Taxonomy" id="72520"/>
    <lineage>
        <taxon>Eukaryota</taxon>
        <taxon>Sar</taxon>
        <taxon>Stramenopiles</taxon>
        <taxon>Ochrophyta</taxon>
        <taxon>Eustigmatophyceae</taxon>
        <taxon>Eustigmatales</taxon>
        <taxon>Monodopsidaceae</taxon>
        <taxon>Nannochloropsis</taxon>
    </lineage>
</organism>
<keyword evidence="3" id="KW-0067">ATP-binding</keyword>
<dbReference type="InterPro" id="IPR050052">
    <property type="entry name" value="ATP-dep_Clp_protease_ClpX"/>
</dbReference>
<comment type="caution">
    <text evidence="3">The sequence shown here is derived from an EMBL/GenBank/DDBJ whole genome shotgun (WGS) entry which is preliminary data.</text>
</comment>
<evidence type="ECO:0000313" key="4">
    <source>
        <dbReference type="Proteomes" id="UP000019335"/>
    </source>
</evidence>
<evidence type="ECO:0000256" key="1">
    <source>
        <dbReference type="SAM" id="MobiDB-lite"/>
    </source>
</evidence>
<feature type="region of interest" description="Disordered" evidence="1">
    <location>
        <begin position="24"/>
        <end position="47"/>
    </location>
</feature>
<feature type="domain" description="AAA+ ATPase" evidence="2">
    <location>
        <begin position="224"/>
        <end position="384"/>
    </location>
</feature>
<dbReference type="GO" id="GO:0005759">
    <property type="term" value="C:mitochondrial matrix"/>
    <property type="evidence" value="ECO:0007669"/>
    <property type="project" value="TreeGrafter"/>
</dbReference>
<dbReference type="Pfam" id="PF07724">
    <property type="entry name" value="AAA_2"/>
    <property type="match status" value="1"/>
</dbReference>
<sequence length="428" mass="45748">MWRPYAAAVARRCVKRPTWSAVCHGSPGGRTQNLSTSHPPTSTLSSAAVPPKAFRVLSPREIYEGLEKYVIGQEDVKTGLAVGVHAHYLRLYSKEQARQAAEAAEAANGQRKRKHAAPALAAREGDTMTVYHNGKTSSLILSEPGDMDTASGSVHRFLREEILNAASGNPSSLSSTSNTSSGNGNDPSSSPSFPNARKGMTIRLHHDPRRRTRPRPSVEPVELEKSNILMLGPTGSGKTLLAKTLAKLLDVPLVLTDATCLTQAGYVGEDVESLLFKLYQAAGQDLEATERGIIYIDEIDKLSKRESGSVRDVSGEGVQQALLKMLEGNVVNVPKAGGRKNPRGEHVQIDTTDILFICGGAFAGLEGVIARRVSQASIGFGASLGGKGGGRGPIKAPCSRKWSPTIWSSLASSRSWWGGCRRSCTRKA</sequence>
<dbReference type="OrthoDB" id="1721884at2759"/>
<feature type="compositionally biased region" description="Low complexity" evidence="1">
    <location>
        <begin position="34"/>
        <end position="46"/>
    </location>
</feature>
<dbReference type="SUPFAM" id="SSF52540">
    <property type="entry name" value="P-loop containing nucleoside triphosphate hydrolases"/>
    <property type="match status" value="1"/>
</dbReference>
<dbReference type="Proteomes" id="UP000019335">
    <property type="component" value="Chromosome 12"/>
</dbReference>
<accession>W7TDM8</accession>